<evidence type="ECO:0000256" key="1">
    <source>
        <dbReference type="ARBA" id="ARBA00001947"/>
    </source>
</evidence>
<evidence type="ECO:0000256" key="8">
    <source>
        <dbReference type="ARBA" id="ARBA00022801"/>
    </source>
</evidence>
<dbReference type="GO" id="GO:0103117">
    <property type="term" value="F:UDP-3-O-acyl-N-acetylglucosamine deacetylase activity"/>
    <property type="evidence" value="ECO:0007669"/>
    <property type="project" value="UniProtKB-UniRule"/>
</dbReference>
<evidence type="ECO:0000256" key="5">
    <source>
        <dbReference type="ARBA" id="ARBA00022516"/>
    </source>
</evidence>
<comment type="cofactor">
    <cofactor evidence="1 12">
        <name>Zn(2+)</name>
        <dbReference type="ChEBI" id="CHEBI:29105"/>
    </cofactor>
</comment>
<evidence type="ECO:0000256" key="11">
    <source>
        <dbReference type="ARBA" id="ARBA00024535"/>
    </source>
</evidence>
<dbReference type="GO" id="GO:0016020">
    <property type="term" value="C:membrane"/>
    <property type="evidence" value="ECO:0007669"/>
    <property type="project" value="GOC"/>
</dbReference>
<dbReference type="InterPro" id="IPR011334">
    <property type="entry name" value="UDP-acyl_GlcNac_deAcase_C"/>
</dbReference>
<feature type="binding site" evidence="12">
    <location>
        <position position="266"/>
    </location>
    <ligand>
        <name>Zn(2+)</name>
        <dbReference type="ChEBI" id="CHEBI:29105"/>
    </ligand>
</feature>
<protein>
    <recommendedName>
        <fullName evidence="4 12">UDP-3-O-acyl-N-acetylglucosamine deacetylase</fullName>
        <shortName evidence="12">UDP-3-O-acyl-GlcNAc deacetylase</shortName>
        <ecNumber evidence="4 12">3.5.1.108</ecNumber>
    </recommendedName>
    <alternativeName>
        <fullName evidence="12">UDP-3-O-[R-3-hydroxymyristoyl]-N-acetylglucosamine deacetylase</fullName>
    </alternativeName>
</protein>
<dbReference type="NCBIfam" id="TIGR00325">
    <property type="entry name" value="lpxC"/>
    <property type="match status" value="1"/>
</dbReference>
<proteinExistence type="inferred from homology"/>
<dbReference type="Gene3D" id="3.30.1700.10">
    <property type="entry name" value="lpxc deacetylase, domain 2"/>
    <property type="match status" value="1"/>
</dbReference>
<dbReference type="AlphaFoldDB" id="A0A833H0S5"/>
<dbReference type="GO" id="GO:0009245">
    <property type="term" value="P:lipid A biosynthetic process"/>
    <property type="evidence" value="ECO:0007669"/>
    <property type="project" value="UniProtKB-UniRule"/>
</dbReference>
<dbReference type="EC" id="3.5.1.108" evidence="4 12"/>
<dbReference type="Proteomes" id="UP000460298">
    <property type="component" value="Unassembled WGS sequence"/>
</dbReference>
<keyword evidence="10 12" id="KW-0443">Lipid metabolism</keyword>
<sequence>MQTLSNESVLSTSSALMAPALELPANRIGRQNRCTVAETISFTGTGIHTAGATTLRIHPAAPGTGLILQSTSPSLGIIPISPLSVTETAQAVTLSNGSWKVHTVEHVLCAMAVAGITDAILELDGTEIPILDGAAGELYRGIMAAGVQESDVVVEPIRLSAPVWVVKDDKYLVAIPADDFRVTYTIDFPHPELKGKTYHGLLNSEIMEQEILEARTFGFLKDVEELRKRGLGMGASLENAVVLTDTGYLNDDLRYPDECLRHKVLDLIGDLYLLGRPLMAHIIAFRAGHALDVALGRNIIANLSGDELAGRRN</sequence>
<evidence type="ECO:0000256" key="3">
    <source>
        <dbReference type="ARBA" id="ARBA00005002"/>
    </source>
</evidence>
<accession>A0A833H0S5</accession>
<keyword evidence="6 12" id="KW-0441">Lipid A biosynthesis</keyword>
<evidence type="ECO:0000256" key="4">
    <source>
        <dbReference type="ARBA" id="ARBA00012745"/>
    </source>
</evidence>
<keyword evidence="9 12" id="KW-0862">Zinc</keyword>
<dbReference type="UniPathway" id="UPA00359">
    <property type="reaction ID" value="UER00478"/>
</dbReference>
<dbReference type="Pfam" id="PF03331">
    <property type="entry name" value="LpxC"/>
    <property type="match status" value="1"/>
</dbReference>
<dbReference type="Gene3D" id="3.30.230.20">
    <property type="entry name" value="lpxc deacetylase, domain 1"/>
    <property type="match status" value="1"/>
</dbReference>
<keyword evidence="7 12" id="KW-0479">Metal-binding</keyword>
<feature type="binding site" evidence="12">
    <location>
        <position position="106"/>
    </location>
    <ligand>
        <name>Zn(2+)</name>
        <dbReference type="ChEBI" id="CHEBI:29105"/>
    </ligand>
</feature>
<evidence type="ECO:0000313" key="13">
    <source>
        <dbReference type="EMBL" id="KAB2931772.1"/>
    </source>
</evidence>
<name>A0A833H0S5_9LEPT</name>
<keyword evidence="5 12" id="KW-0444">Lipid biosynthesis</keyword>
<comment type="similarity">
    <text evidence="12">Belongs to the LpxC family.</text>
</comment>
<dbReference type="PANTHER" id="PTHR33694:SF1">
    <property type="entry name" value="UDP-3-O-ACYL-N-ACETYLGLUCOSAMINE DEACETYLASE 1, MITOCHONDRIAL-RELATED"/>
    <property type="match status" value="1"/>
</dbReference>
<gene>
    <name evidence="12 13" type="primary">lpxC</name>
    <name evidence="13" type="ORF">F9K24_12630</name>
</gene>
<dbReference type="HAMAP" id="MF_00388">
    <property type="entry name" value="LpxC"/>
    <property type="match status" value="1"/>
</dbReference>
<evidence type="ECO:0000256" key="10">
    <source>
        <dbReference type="ARBA" id="ARBA00023098"/>
    </source>
</evidence>
<dbReference type="InterPro" id="IPR004463">
    <property type="entry name" value="UDP-acyl_GlcNac_deAcase"/>
</dbReference>
<evidence type="ECO:0000256" key="7">
    <source>
        <dbReference type="ARBA" id="ARBA00022723"/>
    </source>
</evidence>
<comment type="function">
    <text evidence="2 12">Catalyzes the hydrolysis of UDP-3-O-myristoyl-N-acetylglucosamine to form UDP-3-O-myristoylglucosamine and acetate, the committed step in lipid A biosynthesis.</text>
</comment>
<keyword evidence="8 12" id="KW-0378">Hydrolase</keyword>
<feature type="binding site" evidence="12">
    <location>
        <position position="262"/>
    </location>
    <ligand>
        <name>Zn(2+)</name>
        <dbReference type="ChEBI" id="CHEBI:29105"/>
    </ligand>
</feature>
<dbReference type="InterPro" id="IPR020568">
    <property type="entry name" value="Ribosomal_Su5_D2-typ_SF"/>
</dbReference>
<dbReference type="InterPro" id="IPR015870">
    <property type="entry name" value="UDP-acyl_N-AcGlcN_deAcase_N"/>
</dbReference>
<evidence type="ECO:0000256" key="12">
    <source>
        <dbReference type="HAMAP-Rule" id="MF_00388"/>
    </source>
</evidence>
<evidence type="ECO:0000256" key="6">
    <source>
        <dbReference type="ARBA" id="ARBA00022556"/>
    </source>
</evidence>
<feature type="active site" description="Proton donor" evidence="12">
    <location>
        <position position="289"/>
    </location>
</feature>
<comment type="pathway">
    <text evidence="3 12">Glycolipid biosynthesis; lipid IV(A) biosynthesis; lipid IV(A) from (3R)-3-hydroxytetradecanoyl-[acyl-carrier-protein] and UDP-N-acetyl-alpha-D-glucosamine: step 2/6.</text>
</comment>
<dbReference type="GO" id="GO:0046872">
    <property type="term" value="F:metal ion binding"/>
    <property type="evidence" value="ECO:0007669"/>
    <property type="project" value="UniProtKB-KW"/>
</dbReference>
<evidence type="ECO:0000313" key="14">
    <source>
        <dbReference type="Proteomes" id="UP000460298"/>
    </source>
</evidence>
<dbReference type="PANTHER" id="PTHR33694">
    <property type="entry name" value="UDP-3-O-ACYL-N-ACETYLGLUCOSAMINE DEACETYLASE 1, MITOCHONDRIAL-RELATED"/>
    <property type="match status" value="1"/>
</dbReference>
<comment type="catalytic activity">
    <reaction evidence="11 12">
        <text>a UDP-3-O-[(3R)-3-hydroxyacyl]-N-acetyl-alpha-D-glucosamine + H2O = a UDP-3-O-[(3R)-3-hydroxyacyl]-alpha-D-glucosamine + acetate</text>
        <dbReference type="Rhea" id="RHEA:67816"/>
        <dbReference type="ChEBI" id="CHEBI:15377"/>
        <dbReference type="ChEBI" id="CHEBI:30089"/>
        <dbReference type="ChEBI" id="CHEBI:137740"/>
        <dbReference type="ChEBI" id="CHEBI:173225"/>
        <dbReference type="EC" id="3.5.1.108"/>
    </reaction>
</comment>
<organism evidence="13 14">
    <name type="scientific">Leptonema illini</name>
    <dbReference type="NCBI Taxonomy" id="183"/>
    <lineage>
        <taxon>Bacteria</taxon>
        <taxon>Pseudomonadati</taxon>
        <taxon>Spirochaetota</taxon>
        <taxon>Spirochaetia</taxon>
        <taxon>Leptospirales</taxon>
        <taxon>Leptospiraceae</taxon>
        <taxon>Leptonema</taxon>
    </lineage>
</organism>
<evidence type="ECO:0000256" key="2">
    <source>
        <dbReference type="ARBA" id="ARBA00002923"/>
    </source>
</evidence>
<comment type="caution">
    <text evidence="13">The sequence shown here is derived from an EMBL/GenBank/DDBJ whole genome shotgun (WGS) entry which is preliminary data.</text>
</comment>
<dbReference type="EMBL" id="WBUI01000012">
    <property type="protein sequence ID" value="KAB2931772.1"/>
    <property type="molecule type" value="Genomic_DNA"/>
</dbReference>
<reference evidence="13 14" key="1">
    <citation type="submission" date="2019-10" db="EMBL/GenBank/DDBJ databases">
        <title>Extracellular Electron Transfer in a Candidatus Methanoperedens spp. Enrichment Culture.</title>
        <authorList>
            <person name="Berger S."/>
            <person name="Rangel Shaw D."/>
            <person name="Berben T."/>
            <person name="In 'T Zandt M."/>
            <person name="Frank J."/>
            <person name="Reimann J."/>
            <person name="Jetten M.S.M."/>
            <person name="Welte C.U."/>
        </authorList>
    </citation>
    <scope>NUCLEOTIDE SEQUENCE [LARGE SCALE GENOMIC DNA]</scope>
    <source>
        <strain evidence="13">SB12</strain>
    </source>
</reference>
<dbReference type="SUPFAM" id="SSF54211">
    <property type="entry name" value="Ribosomal protein S5 domain 2-like"/>
    <property type="match status" value="2"/>
</dbReference>
<evidence type="ECO:0000256" key="9">
    <source>
        <dbReference type="ARBA" id="ARBA00022833"/>
    </source>
</evidence>